<organism evidence="1 2">
    <name type="scientific">Tigheibacillus halophilus</name>
    <dbReference type="NCBI Taxonomy" id="361280"/>
    <lineage>
        <taxon>Bacteria</taxon>
        <taxon>Bacillati</taxon>
        <taxon>Bacillota</taxon>
        <taxon>Bacilli</taxon>
        <taxon>Bacillales</taxon>
        <taxon>Bacillaceae</taxon>
        <taxon>Tigheibacillus</taxon>
    </lineage>
</organism>
<dbReference type="InterPro" id="IPR044668">
    <property type="entry name" value="PuuD-like"/>
</dbReference>
<accession>A0ABU5C1Y2</accession>
<dbReference type="Gene3D" id="3.40.50.880">
    <property type="match status" value="1"/>
</dbReference>
<dbReference type="InterPro" id="IPR029062">
    <property type="entry name" value="Class_I_gatase-like"/>
</dbReference>
<reference evidence="1 2" key="1">
    <citation type="submission" date="2023-10" db="EMBL/GenBank/DDBJ databases">
        <title>Virgibacillus halophilus 5B73C genome.</title>
        <authorList>
            <person name="Miliotis G."/>
            <person name="Sengupta P."/>
            <person name="Hameed A."/>
            <person name="Chuvochina M."/>
            <person name="Mcdonagh F."/>
            <person name="Simpson A.C."/>
            <person name="Singh N.K."/>
            <person name="Rekha P.D."/>
            <person name="Raman K."/>
            <person name="Hugenholtz P."/>
            <person name="Venkateswaran K."/>
        </authorList>
    </citation>
    <scope>NUCLEOTIDE SEQUENCE [LARGE SCALE GENOMIC DNA]</scope>
    <source>
        <strain evidence="1 2">5B73C</strain>
    </source>
</reference>
<keyword evidence="2" id="KW-1185">Reference proteome</keyword>
<protein>
    <submittedName>
        <fullName evidence="1">Gamma-glutamyl-gamma-aminobutyrate hydrolase family protein</fullName>
    </submittedName>
</protein>
<evidence type="ECO:0000313" key="2">
    <source>
        <dbReference type="Proteomes" id="UP001281447"/>
    </source>
</evidence>
<dbReference type="Proteomes" id="UP001281447">
    <property type="component" value="Unassembled WGS sequence"/>
</dbReference>
<name>A0ABU5C1Y2_9BACI</name>
<dbReference type="SUPFAM" id="SSF52317">
    <property type="entry name" value="Class I glutamine amidotransferase-like"/>
    <property type="match status" value="1"/>
</dbReference>
<dbReference type="GO" id="GO:0016787">
    <property type="term" value="F:hydrolase activity"/>
    <property type="evidence" value="ECO:0007669"/>
    <property type="project" value="UniProtKB-KW"/>
</dbReference>
<proteinExistence type="predicted"/>
<dbReference type="PANTHER" id="PTHR43235">
    <property type="entry name" value="GLUTAMINE AMIDOTRANSFERASE PB2B2.05-RELATED"/>
    <property type="match status" value="1"/>
</dbReference>
<comment type="caution">
    <text evidence="1">The sequence shown here is derived from an EMBL/GenBank/DDBJ whole genome shotgun (WGS) entry which is preliminary data.</text>
</comment>
<evidence type="ECO:0000313" key="1">
    <source>
        <dbReference type="EMBL" id="MDY0393317.1"/>
    </source>
</evidence>
<dbReference type="EMBL" id="JAWDIP010000003">
    <property type="protein sequence ID" value="MDY0393317.1"/>
    <property type="molecule type" value="Genomic_DNA"/>
</dbReference>
<keyword evidence="1" id="KW-0378">Hydrolase</keyword>
<sequence>MSTCVKIVCFTGSSKVKKIKVNSRHHQANRRVKAPVIISGKANDGIVEAIESSQHHFVLGLQWHPENMAAQKDTPSMNIFKGFVEACNAQAQTAGMENA</sequence>
<dbReference type="Pfam" id="PF07722">
    <property type="entry name" value="Peptidase_C26"/>
    <property type="match status" value="1"/>
</dbReference>
<gene>
    <name evidence="1" type="ORF">RWE15_01335</name>
</gene>
<dbReference type="InterPro" id="IPR011697">
    <property type="entry name" value="Peptidase_C26"/>
</dbReference>
<dbReference type="PANTHER" id="PTHR43235:SF1">
    <property type="entry name" value="GLUTAMINE AMIDOTRANSFERASE PB2B2.05-RELATED"/>
    <property type="match status" value="1"/>
</dbReference>